<dbReference type="SUPFAM" id="SSF55418">
    <property type="entry name" value="eIF4e-like"/>
    <property type="match status" value="2"/>
</dbReference>
<feature type="region of interest" description="Disordered" evidence="2">
    <location>
        <begin position="327"/>
        <end position="351"/>
    </location>
</feature>
<keyword evidence="1" id="KW-0694">RNA-binding</keyword>
<reference evidence="3" key="1">
    <citation type="submission" date="2022-07" db="EMBL/GenBank/DDBJ databases">
        <title>Genome Sequence of Physisporinus lineatus.</title>
        <authorList>
            <person name="Buettner E."/>
        </authorList>
    </citation>
    <scope>NUCLEOTIDE SEQUENCE</scope>
    <source>
        <strain evidence="3">VT162</strain>
    </source>
</reference>
<dbReference type="Gene3D" id="3.30.760.10">
    <property type="entry name" value="RNA Cap, Translation Initiation Factor Eif4e"/>
    <property type="match status" value="1"/>
</dbReference>
<proteinExistence type="inferred from homology"/>
<dbReference type="InterPro" id="IPR001040">
    <property type="entry name" value="TIF_eIF_4E"/>
</dbReference>
<feature type="region of interest" description="Disordered" evidence="2">
    <location>
        <begin position="24"/>
        <end position="137"/>
    </location>
</feature>
<evidence type="ECO:0000256" key="2">
    <source>
        <dbReference type="SAM" id="MobiDB-lite"/>
    </source>
</evidence>
<feature type="compositionally biased region" description="Low complexity" evidence="2">
    <location>
        <begin position="26"/>
        <end position="64"/>
    </location>
</feature>
<dbReference type="InterPro" id="IPR023398">
    <property type="entry name" value="TIF_eIF4e-like"/>
</dbReference>
<dbReference type="Proteomes" id="UP001212997">
    <property type="component" value="Unassembled WGS sequence"/>
</dbReference>
<organism evidence="3 4">
    <name type="scientific">Meripilus lineatus</name>
    <dbReference type="NCBI Taxonomy" id="2056292"/>
    <lineage>
        <taxon>Eukaryota</taxon>
        <taxon>Fungi</taxon>
        <taxon>Dikarya</taxon>
        <taxon>Basidiomycota</taxon>
        <taxon>Agaricomycotina</taxon>
        <taxon>Agaricomycetes</taxon>
        <taxon>Polyporales</taxon>
        <taxon>Meripilaceae</taxon>
        <taxon>Meripilus</taxon>
    </lineage>
</organism>
<comment type="caution">
    <text evidence="3">The sequence shown here is derived from an EMBL/GenBank/DDBJ whole genome shotgun (WGS) entry which is preliminary data.</text>
</comment>
<feature type="compositionally biased region" description="Polar residues" evidence="2">
    <location>
        <begin position="65"/>
        <end position="80"/>
    </location>
</feature>
<keyword evidence="1" id="KW-0396">Initiation factor</keyword>
<keyword evidence="1" id="KW-0648">Protein biosynthesis</keyword>
<name>A0AAD5YJ08_9APHY</name>
<gene>
    <name evidence="3" type="ORF">NLI96_g763</name>
</gene>
<dbReference type="EMBL" id="JANAWD010000013">
    <property type="protein sequence ID" value="KAJ3491379.1"/>
    <property type="molecule type" value="Genomic_DNA"/>
</dbReference>
<feature type="compositionally biased region" description="Polar residues" evidence="2">
    <location>
        <begin position="339"/>
        <end position="351"/>
    </location>
</feature>
<dbReference type="Pfam" id="PF01652">
    <property type="entry name" value="IF4E"/>
    <property type="match status" value="1"/>
</dbReference>
<comment type="similarity">
    <text evidence="1">Belongs to the eukaryotic initiation factor 4E family.</text>
</comment>
<dbReference type="GO" id="GO:0000340">
    <property type="term" value="F:RNA 7-methylguanosine cap binding"/>
    <property type="evidence" value="ECO:0007669"/>
    <property type="project" value="TreeGrafter"/>
</dbReference>
<evidence type="ECO:0000313" key="4">
    <source>
        <dbReference type="Proteomes" id="UP001212997"/>
    </source>
</evidence>
<evidence type="ECO:0000313" key="3">
    <source>
        <dbReference type="EMBL" id="KAJ3491379.1"/>
    </source>
</evidence>
<dbReference type="PANTHER" id="PTHR11960">
    <property type="entry name" value="EUKARYOTIC TRANSLATION INITIATION FACTOR 4E RELATED"/>
    <property type="match status" value="1"/>
</dbReference>
<keyword evidence="4" id="KW-1185">Reference proteome</keyword>
<protein>
    <submittedName>
        <fullName evidence="3">Uncharacterized protein</fullName>
    </submittedName>
</protein>
<dbReference type="AlphaFoldDB" id="A0AAD5YJ08"/>
<accession>A0AAD5YJ08</accession>
<feature type="compositionally biased region" description="Basic and acidic residues" evidence="2">
    <location>
        <begin position="101"/>
        <end position="113"/>
    </location>
</feature>
<dbReference type="GO" id="GO:0016281">
    <property type="term" value="C:eukaryotic translation initiation factor 4F complex"/>
    <property type="evidence" value="ECO:0007669"/>
    <property type="project" value="TreeGrafter"/>
</dbReference>
<evidence type="ECO:0000256" key="1">
    <source>
        <dbReference type="RuleBase" id="RU004374"/>
    </source>
</evidence>
<dbReference type="PANTHER" id="PTHR11960:SF18">
    <property type="entry name" value="EUKARYOTIC TRANSLATION INITIATION FACTOR 4E HOMOLOGOUS PROTEIN, ISOFORM B"/>
    <property type="match status" value="1"/>
</dbReference>
<sequence length="351" mass="37465">MNNKQMAGYFSNHSQSRFLANSQGITTTTPSSTSNTSITASSTTTLSGTASHTSITSNNNTTNTQLPTQVQSNLPSTASATHARPTRVPSRHFSTSLSGSGDEKSHAKDKSAGGREGNPNGGLSSTVHPLRHTQHRAPGKITNYEEGIKKISAFGSVESFWSLWTHLHTPTSLLPTTDYLLFHSGIRRPVWEDPLNLSGGKWIIRLKKGVSDRLWEDLVLAVIGDQFDECVPEVEAGSGAGAGAGVGLGIGVGVGVGTGKVDGVDGETADGDGVWPEICGCTISVRQNEDILTVWNKTDSDPKVKDKINSTIRRVLNLSAVTTMEYKSNNDSMQDKSSFRITTQADRSPHS</sequence>
<dbReference type="GO" id="GO:0003743">
    <property type="term" value="F:translation initiation factor activity"/>
    <property type="evidence" value="ECO:0007669"/>
    <property type="project" value="UniProtKB-KW"/>
</dbReference>